<dbReference type="HOGENOM" id="CLU_103854_1_0_1"/>
<dbReference type="OrthoDB" id="5367275at2759"/>
<accession>F0XUL1</accession>
<dbReference type="InParanoid" id="F0XUL1"/>
<dbReference type="GeneID" id="25977611"/>
<evidence type="ECO:0000256" key="1">
    <source>
        <dbReference type="SAM" id="MobiDB-lite"/>
    </source>
</evidence>
<dbReference type="Proteomes" id="UP000007796">
    <property type="component" value="Unassembled WGS sequence"/>
</dbReference>
<evidence type="ECO:0000313" key="3">
    <source>
        <dbReference type="EMBL" id="EFW98551.1"/>
    </source>
</evidence>
<dbReference type="AlphaFoldDB" id="F0XUL1"/>
<evidence type="ECO:0000256" key="2">
    <source>
        <dbReference type="SAM" id="Phobius"/>
    </source>
</evidence>
<feature type="compositionally biased region" description="Basic and acidic residues" evidence="1">
    <location>
        <begin position="131"/>
        <end position="153"/>
    </location>
</feature>
<proteinExistence type="predicted"/>
<dbReference type="EMBL" id="GL630006">
    <property type="protein sequence ID" value="EFW98551.1"/>
    <property type="molecule type" value="Genomic_DNA"/>
</dbReference>
<dbReference type="RefSeq" id="XP_014168034.1">
    <property type="nucleotide sequence ID" value="XM_014312559.1"/>
</dbReference>
<keyword evidence="4" id="KW-1185">Reference proteome</keyword>
<organism evidence="4">
    <name type="scientific">Grosmannia clavigera (strain kw1407 / UAMH 11150)</name>
    <name type="common">Blue stain fungus</name>
    <name type="synonym">Graphiocladiella clavigera</name>
    <dbReference type="NCBI Taxonomy" id="655863"/>
    <lineage>
        <taxon>Eukaryota</taxon>
        <taxon>Fungi</taxon>
        <taxon>Dikarya</taxon>
        <taxon>Ascomycota</taxon>
        <taxon>Pezizomycotina</taxon>
        <taxon>Sordariomycetes</taxon>
        <taxon>Sordariomycetidae</taxon>
        <taxon>Ophiostomatales</taxon>
        <taxon>Ophiostomataceae</taxon>
        <taxon>Leptographium</taxon>
    </lineage>
</organism>
<sequence>MLLTSSQVSVAVSSTIVILCTSALFFSGYVLQQRTLNELRQSLKEPPPTPPKIFLPDRFKKMTTELEDGTIVILDDDDDDTTGVGGDAPTEVVVQASISVAEDNRRQEQVQLSGETTRKEETSQEDSQGNIDHEQEVTKLETSEHPKKPVSKAERRRLIKEEIRRLSHYEKPMLYQRRLY</sequence>
<feature type="region of interest" description="Disordered" evidence="1">
    <location>
        <begin position="98"/>
        <end position="155"/>
    </location>
</feature>
<evidence type="ECO:0000313" key="4">
    <source>
        <dbReference type="Proteomes" id="UP000007796"/>
    </source>
</evidence>
<gene>
    <name evidence="3" type="ORF">CMQ_4403</name>
</gene>
<keyword evidence="2" id="KW-0472">Membrane</keyword>
<keyword evidence="2" id="KW-0812">Transmembrane</keyword>
<reference evidence="3 4" key="1">
    <citation type="journal article" date="2011" name="Proc. Natl. Acad. Sci. U.S.A.">
        <title>Genome and transcriptome analyses of the mountain pine beetle-fungal symbiont Grosmannia clavigera, a lodgepole pine pathogen.</title>
        <authorList>
            <person name="DiGuistini S."/>
            <person name="Wang Y."/>
            <person name="Liao N.Y."/>
            <person name="Taylor G."/>
            <person name="Tanguay P."/>
            <person name="Feau N."/>
            <person name="Henrissat B."/>
            <person name="Chan S.K."/>
            <person name="Hesse-Orce U."/>
            <person name="Alamouti S.M."/>
            <person name="Tsui C.K.M."/>
            <person name="Docking R.T."/>
            <person name="Levasseur A."/>
            <person name="Haridas S."/>
            <person name="Robertson G."/>
            <person name="Birol I."/>
            <person name="Holt R.A."/>
            <person name="Marra M.A."/>
            <person name="Hamelin R.C."/>
            <person name="Hirst M."/>
            <person name="Jones S.J.M."/>
            <person name="Bohlmann J."/>
            <person name="Breuil C."/>
        </authorList>
    </citation>
    <scope>NUCLEOTIDE SEQUENCE [LARGE SCALE GENOMIC DNA]</scope>
    <source>
        <strain evidence="4">kw1407 / UAMH 11150</strain>
    </source>
</reference>
<keyword evidence="2" id="KW-1133">Transmembrane helix</keyword>
<name>F0XUL1_GROCL</name>
<protein>
    <submittedName>
        <fullName evidence="3">Uncharacterized protein</fullName>
    </submittedName>
</protein>
<feature type="transmembrane region" description="Helical" evidence="2">
    <location>
        <begin position="12"/>
        <end position="31"/>
    </location>
</feature>
<dbReference type="eggNOG" id="ENOG502SWVM">
    <property type="taxonomic scope" value="Eukaryota"/>
</dbReference>